<protein>
    <submittedName>
        <fullName evidence="1">Uncharacterized protein</fullName>
    </submittedName>
</protein>
<keyword evidence="2" id="KW-1185">Reference proteome</keyword>
<reference evidence="1 2" key="1">
    <citation type="journal article" date="2023" name="Nucleic Acids Res.">
        <title>The hologenome of Daphnia magna reveals possible DNA methylation and microbiome-mediated evolution of the host genome.</title>
        <authorList>
            <person name="Chaturvedi A."/>
            <person name="Li X."/>
            <person name="Dhandapani V."/>
            <person name="Marshall H."/>
            <person name="Kissane S."/>
            <person name="Cuenca-Cambronero M."/>
            <person name="Asole G."/>
            <person name="Calvet F."/>
            <person name="Ruiz-Romero M."/>
            <person name="Marangio P."/>
            <person name="Guigo R."/>
            <person name="Rago D."/>
            <person name="Mirbahai L."/>
            <person name="Eastwood N."/>
            <person name="Colbourne J.K."/>
            <person name="Zhou J."/>
            <person name="Mallon E."/>
            <person name="Orsini L."/>
        </authorList>
    </citation>
    <scope>NUCLEOTIDE SEQUENCE [LARGE SCALE GENOMIC DNA]</scope>
    <source>
        <strain evidence="1">LRV0_1</strain>
    </source>
</reference>
<organism evidence="1 2">
    <name type="scientific">Daphnia magna</name>
    <dbReference type="NCBI Taxonomy" id="35525"/>
    <lineage>
        <taxon>Eukaryota</taxon>
        <taxon>Metazoa</taxon>
        <taxon>Ecdysozoa</taxon>
        <taxon>Arthropoda</taxon>
        <taxon>Crustacea</taxon>
        <taxon>Branchiopoda</taxon>
        <taxon>Diplostraca</taxon>
        <taxon>Cladocera</taxon>
        <taxon>Anomopoda</taxon>
        <taxon>Daphniidae</taxon>
        <taxon>Daphnia</taxon>
    </lineage>
</organism>
<sequence length="191" mass="21952">MVRLVVGTACMKAHVLEKEKALLRDQDSMIEHAYQAIEENKPFLGVKGPTSLNLIPNFDVARGVVPDIMHVLSSICTPDDMPRIVRSYEKHGSDWKANEDIVDFSCRSERKTKRDKVRAKRGKPGIWKLSGTKAEQSKENRKFGWYPHKVWKHDEFFRAFNTAAYGPKCLPFLRDNSRLSYRKANPKKSSC</sequence>
<comment type="caution">
    <text evidence="1">The sequence shown here is derived from an EMBL/GenBank/DDBJ whole genome shotgun (WGS) entry which is preliminary data.</text>
</comment>
<name>A0ABQ9Z039_9CRUS</name>
<proteinExistence type="predicted"/>
<evidence type="ECO:0000313" key="2">
    <source>
        <dbReference type="Proteomes" id="UP001234178"/>
    </source>
</evidence>
<accession>A0ABQ9Z039</accession>
<dbReference type="EMBL" id="JAOYFB010000002">
    <property type="protein sequence ID" value="KAK4006252.1"/>
    <property type="molecule type" value="Genomic_DNA"/>
</dbReference>
<evidence type="ECO:0000313" key="1">
    <source>
        <dbReference type="EMBL" id="KAK4006252.1"/>
    </source>
</evidence>
<gene>
    <name evidence="1" type="ORF">OUZ56_011408</name>
</gene>
<dbReference type="Proteomes" id="UP001234178">
    <property type="component" value="Unassembled WGS sequence"/>
</dbReference>